<name>A0A1Z5J0Y6_9LACO</name>
<keyword evidence="2" id="KW-1185">Reference proteome</keyword>
<dbReference type="Proteomes" id="UP000223370">
    <property type="component" value="Unassembled WGS sequence"/>
</dbReference>
<gene>
    <name evidence="1" type="ORF">IWT5_00171</name>
</gene>
<comment type="caution">
    <text evidence="1">The sequence shown here is derived from an EMBL/GenBank/DDBJ whole genome shotgun (WGS) entry which is preliminary data.</text>
</comment>
<dbReference type="AlphaFoldDB" id="A0A1Z5J0Y6"/>
<sequence length="76" mass="8651">MTTIYMRPTKKDETVKLSDGSQAVVDVIKAPDGPCYQFRFNEHAHANFWCQQPVKDGQVIKVASINGPEKFQIQLR</sequence>
<proteinExistence type="predicted"/>
<organism evidence="1 2">
    <name type="scientific">Secundilactobacillus silagincola</name>
    <dbReference type="NCBI Taxonomy" id="1714681"/>
    <lineage>
        <taxon>Bacteria</taxon>
        <taxon>Bacillati</taxon>
        <taxon>Bacillota</taxon>
        <taxon>Bacilli</taxon>
        <taxon>Lactobacillales</taxon>
        <taxon>Lactobacillaceae</taxon>
        <taxon>Secundilactobacillus</taxon>
    </lineage>
</organism>
<evidence type="ECO:0000313" key="2">
    <source>
        <dbReference type="Proteomes" id="UP000223370"/>
    </source>
</evidence>
<evidence type="ECO:0000313" key="1">
    <source>
        <dbReference type="EMBL" id="GAX07438.1"/>
    </source>
</evidence>
<protein>
    <submittedName>
        <fullName evidence="1">Uncharacterized protein</fullName>
    </submittedName>
</protein>
<reference evidence="1 2" key="1">
    <citation type="submission" date="2015-11" db="EMBL/GenBank/DDBJ databases">
        <title>Draft genome sequences of new species of the genus Lactobacillus isolated from orchardgrass silage.</title>
        <authorList>
            <person name="Tohno M."/>
            <person name="Tanizawa Y."/>
            <person name="Arita M."/>
        </authorList>
    </citation>
    <scope>NUCLEOTIDE SEQUENCE [LARGE SCALE GENOMIC DNA]</scope>
    <source>
        <strain evidence="1 2">IWT5</strain>
    </source>
</reference>
<accession>A0A1Z5J0Y6</accession>
<dbReference type="OrthoDB" id="2320388at2"/>
<dbReference type="RefSeq" id="WP_098823426.1">
    <property type="nucleotide sequence ID" value="NZ_BCMJ01000001.1"/>
</dbReference>
<dbReference type="EMBL" id="BCMJ01000001">
    <property type="protein sequence ID" value="GAX07438.1"/>
    <property type="molecule type" value="Genomic_DNA"/>
</dbReference>